<dbReference type="Proteomes" id="UP000271889">
    <property type="component" value="Unassembled WGS sequence"/>
</dbReference>
<keyword evidence="2" id="KW-1185">Reference proteome</keyword>
<proteinExistence type="predicted"/>
<name>A0A3P7MTH1_CYLGO</name>
<accession>A0A3P7MTH1</accession>
<organism evidence="1 2">
    <name type="scientific">Cylicostephanus goldi</name>
    <name type="common">Nematode worm</name>
    <dbReference type="NCBI Taxonomy" id="71465"/>
    <lineage>
        <taxon>Eukaryota</taxon>
        <taxon>Metazoa</taxon>
        <taxon>Ecdysozoa</taxon>
        <taxon>Nematoda</taxon>
        <taxon>Chromadorea</taxon>
        <taxon>Rhabditida</taxon>
        <taxon>Rhabditina</taxon>
        <taxon>Rhabditomorpha</taxon>
        <taxon>Strongyloidea</taxon>
        <taxon>Strongylidae</taxon>
        <taxon>Cylicostephanus</taxon>
    </lineage>
</organism>
<evidence type="ECO:0000313" key="2">
    <source>
        <dbReference type="Proteomes" id="UP000271889"/>
    </source>
</evidence>
<evidence type="ECO:0000313" key="1">
    <source>
        <dbReference type="EMBL" id="VDN26267.1"/>
    </source>
</evidence>
<gene>
    <name evidence="1" type="ORF">CGOC_LOCUS10344</name>
</gene>
<dbReference type="AlphaFoldDB" id="A0A3P7MTH1"/>
<reference evidence="1 2" key="1">
    <citation type="submission" date="2018-11" db="EMBL/GenBank/DDBJ databases">
        <authorList>
            <consortium name="Pathogen Informatics"/>
        </authorList>
    </citation>
    <scope>NUCLEOTIDE SEQUENCE [LARGE SCALE GENOMIC DNA]</scope>
</reference>
<protein>
    <submittedName>
        <fullName evidence="1">Uncharacterized protein</fullName>
    </submittedName>
</protein>
<sequence>MSLIFSICVCTLRDVSMYINTLFQGLFEERVCELQLENEHIRRFQRRGRGREQLTLEPARHCRNQGSQQTQVDCTPCNITIDFGIFAAISSSHEIIKTIIIIWAQTMPKFGA</sequence>
<dbReference type="EMBL" id="UYRV01110807">
    <property type="protein sequence ID" value="VDN26267.1"/>
    <property type="molecule type" value="Genomic_DNA"/>
</dbReference>